<proteinExistence type="predicted"/>
<dbReference type="Proteomes" id="UP000799424">
    <property type="component" value="Unassembled WGS sequence"/>
</dbReference>
<evidence type="ECO:0000313" key="2">
    <source>
        <dbReference type="Proteomes" id="UP000799424"/>
    </source>
</evidence>
<dbReference type="EMBL" id="MU006263">
    <property type="protein sequence ID" value="KAF2818072.1"/>
    <property type="molecule type" value="Genomic_DNA"/>
</dbReference>
<gene>
    <name evidence="1" type="ORF">CC86DRAFT_309987</name>
</gene>
<reference evidence="1" key="1">
    <citation type="journal article" date="2020" name="Stud. Mycol.">
        <title>101 Dothideomycetes genomes: a test case for predicting lifestyles and emergence of pathogens.</title>
        <authorList>
            <person name="Haridas S."/>
            <person name="Albert R."/>
            <person name="Binder M."/>
            <person name="Bloem J."/>
            <person name="Labutti K."/>
            <person name="Salamov A."/>
            <person name="Andreopoulos B."/>
            <person name="Baker S."/>
            <person name="Barry K."/>
            <person name="Bills G."/>
            <person name="Bluhm B."/>
            <person name="Cannon C."/>
            <person name="Castanera R."/>
            <person name="Culley D."/>
            <person name="Daum C."/>
            <person name="Ezra D."/>
            <person name="Gonzalez J."/>
            <person name="Henrissat B."/>
            <person name="Kuo A."/>
            <person name="Liang C."/>
            <person name="Lipzen A."/>
            <person name="Lutzoni F."/>
            <person name="Magnuson J."/>
            <person name="Mondo S."/>
            <person name="Nolan M."/>
            <person name="Ohm R."/>
            <person name="Pangilinan J."/>
            <person name="Park H.-J."/>
            <person name="Ramirez L."/>
            <person name="Alfaro M."/>
            <person name="Sun H."/>
            <person name="Tritt A."/>
            <person name="Yoshinaga Y."/>
            <person name="Zwiers L.-H."/>
            <person name="Turgeon B."/>
            <person name="Goodwin S."/>
            <person name="Spatafora J."/>
            <person name="Crous P."/>
            <person name="Grigoriev I."/>
        </authorList>
    </citation>
    <scope>NUCLEOTIDE SEQUENCE</scope>
    <source>
        <strain evidence="1">CBS 113818</strain>
    </source>
</reference>
<organism evidence="1 2">
    <name type="scientific">Ophiobolus disseminans</name>
    <dbReference type="NCBI Taxonomy" id="1469910"/>
    <lineage>
        <taxon>Eukaryota</taxon>
        <taxon>Fungi</taxon>
        <taxon>Dikarya</taxon>
        <taxon>Ascomycota</taxon>
        <taxon>Pezizomycotina</taxon>
        <taxon>Dothideomycetes</taxon>
        <taxon>Pleosporomycetidae</taxon>
        <taxon>Pleosporales</taxon>
        <taxon>Pleosporineae</taxon>
        <taxon>Phaeosphaeriaceae</taxon>
        <taxon>Ophiobolus</taxon>
    </lineage>
</organism>
<protein>
    <submittedName>
        <fullName evidence="1">Uncharacterized protein</fullName>
    </submittedName>
</protein>
<dbReference type="OrthoDB" id="3694450at2759"/>
<sequence length="61" mass="7279">LGYKTDQKWYYVSGFKNSPRKLREFHNANPVGLGPLVRLEEWEKCWEEDRDADDHPNNNKS</sequence>
<evidence type="ECO:0000313" key="1">
    <source>
        <dbReference type="EMBL" id="KAF2818072.1"/>
    </source>
</evidence>
<accession>A0A6A6ZAD9</accession>
<keyword evidence="2" id="KW-1185">Reference proteome</keyword>
<feature type="non-terminal residue" evidence="1">
    <location>
        <position position="1"/>
    </location>
</feature>
<dbReference type="AlphaFoldDB" id="A0A6A6ZAD9"/>
<name>A0A6A6ZAD9_9PLEO</name>